<evidence type="ECO:0000259" key="6">
    <source>
        <dbReference type="PROSITE" id="PS50026"/>
    </source>
</evidence>
<dbReference type="Proteomes" id="UP000225706">
    <property type="component" value="Unassembled WGS sequence"/>
</dbReference>
<gene>
    <name evidence="8" type="primary">sgmD</name>
    <name evidence="8" type="ORF">AWC38_SpisGene14682</name>
</gene>
<sequence>MNITVRLLTVALMTFSRLETRTANCDGNFELSRLNHGHHERGIENHAIVGHSFKNFTLPSIYDCHVQCFDEKCKCQAFQISGDRCELLDEDKFSTPDELIHTPGYAYFDMSREYIHQVTSNSAYPDSHCSNQCCSQNTCLNGATCTELCKDAKHKFNCSCAPGYVGKFCQKRRTSCKEQLLMDKRSPSQAYWLFDPTTNSLGETFCDFTSENGFVWTLIESFSLDNNQNFSDKSFYKDFPVNENDFNWNKFRFSLSRMESVANRSSHVRATCNFNIDGLNFTDYLRAKLTDIDVMRKKFDDCRNYEYINIRGYGCYNCTAVFVQQDMWHAHVDSYYGVDCQLAVPGAIRDPGGEDDFGDSSAHGLTDDHGSPKVLKAMSVVASEAHKVFPDIPIFPAIGNNDFPGHYVLLNNTNWYKTVLSYWASLILCSDCPRNVERPTTIEELTKTFLEDGYYKVNIAGGKMILLVLNTMYWNNNRYTNDLVEQVAETQMLWLKDQLQLAKDQRKRVLIMSHIPPGGDPFDDSFFWYIRYVISYASLTAGQFHDIVAGQFYGHTHKNDFHLQIMNTASDEAELSSTKSFVLQVASVSPIYSNNPTFRIMSLDTRKRALVDHDQYYLDLILVTEFAHPVWKSDSTFSRKYPSKNKLIDADRINELKRKLISQTEGRYWNEYMPSTTSHYQLGSYDRFALYCVMRYVFEEDFKKCLEKFKVPGG</sequence>
<keyword evidence="9" id="KW-1185">Reference proteome</keyword>
<evidence type="ECO:0000313" key="8">
    <source>
        <dbReference type="EMBL" id="PFX20875.1"/>
    </source>
</evidence>
<evidence type="ECO:0000256" key="4">
    <source>
        <dbReference type="PROSITE-ProRule" id="PRU00076"/>
    </source>
</evidence>
<evidence type="ECO:0000256" key="3">
    <source>
        <dbReference type="ARBA" id="ARBA00023180"/>
    </source>
</evidence>
<feature type="domain" description="EGF-like" evidence="6">
    <location>
        <begin position="134"/>
        <end position="170"/>
    </location>
</feature>
<keyword evidence="5" id="KW-0732">Signal</keyword>
<dbReference type="PROSITE" id="PS00010">
    <property type="entry name" value="ASX_HYDROXYL"/>
    <property type="match status" value="1"/>
</dbReference>
<keyword evidence="4" id="KW-0245">EGF-like domain</keyword>
<evidence type="ECO:0000256" key="1">
    <source>
        <dbReference type="ARBA" id="ARBA00022801"/>
    </source>
</evidence>
<feature type="chain" id="PRO_5012134557" evidence="5">
    <location>
        <begin position="24"/>
        <end position="714"/>
    </location>
</feature>
<keyword evidence="3" id="KW-0325">Glycoprotein</keyword>
<dbReference type="SUPFAM" id="SSF57414">
    <property type="entry name" value="Hairpin loop containing domain-like"/>
    <property type="match status" value="1"/>
</dbReference>
<dbReference type="PROSITE" id="PS01186">
    <property type="entry name" value="EGF_2"/>
    <property type="match status" value="1"/>
</dbReference>
<dbReference type="EMBL" id="LSMT01000300">
    <property type="protein sequence ID" value="PFX20875.1"/>
    <property type="molecule type" value="Genomic_DNA"/>
</dbReference>
<dbReference type="AlphaFoldDB" id="A0A2B4RX94"/>
<feature type="disulfide bond" evidence="4">
    <location>
        <begin position="160"/>
        <end position="169"/>
    </location>
</feature>
<dbReference type="PANTHER" id="PTHR10340">
    <property type="entry name" value="SPHINGOMYELIN PHOSPHODIESTERASE"/>
    <property type="match status" value="1"/>
</dbReference>
<dbReference type="Gene3D" id="2.10.25.10">
    <property type="entry name" value="Laminin"/>
    <property type="match status" value="1"/>
</dbReference>
<dbReference type="InterPro" id="IPR003609">
    <property type="entry name" value="Pan_app"/>
</dbReference>
<dbReference type="InterPro" id="IPR000152">
    <property type="entry name" value="EGF-type_Asp/Asn_hydroxyl_site"/>
</dbReference>
<dbReference type="OrthoDB" id="5948688at2759"/>
<feature type="domain" description="Apple" evidence="7">
    <location>
        <begin position="25"/>
        <end position="112"/>
    </location>
</feature>
<dbReference type="InterPro" id="IPR029052">
    <property type="entry name" value="Metallo-depent_PP-like"/>
</dbReference>
<protein>
    <submittedName>
        <fullName evidence="8">Sphingomyelinase phosphodiesterase D</fullName>
    </submittedName>
</protein>
<dbReference type="PROSITE" id="PS00022">
    <property type="entry name" value="EGF_1"/>
    <property type="match status" value="1"/>
</dbReference>
<keyword evidence="1" id="KW-0378">Hydrolase</keyword>
<dbReference type="Pfam" id="PF00008">
    <property type="entry name" value="EGF"/>
    <property type="match status" value="1"/>
</dbReference>
<dbReference type="Gene3D" id="3.60.21.10">
    <property type="match status" value="1"/>
</dbReference>
<evidence type="ECO:0000256" key="2">
    <source>
        <dbReference type="ARBA" id="ARBA00023157"/>
    </source>
</evidence>
<dbReference type="SUPFAM" id="SSF56300">
    <property type="entry name" value="Metallo-dependent phosphatases"/>
    <property type="match status" value="1"/>
</dbReference>
<name>A0A2B4RX94_STYPI</name>
<dbReference type="GO" id="GO:0005615">
    <property type="term" value="C:extracellular space"/>
    <property type="evidence" value="ECO:0007669"/>
    <property type="project" value="TreeGrafter"/>
</dbReference>
<dbReference type="GO" id="GO:0008081">
    <property type="term" value="F:phosphoric diester hydrolase activity"/>
    <property type="evidence" value="ECO:0007669"/>
    <property type="project" value="TreeGrafter"/>
</dbReference>
<proteinExistence type="predicted"/>
<reference evidence="9" key="1">
    <citation type="journal article" date="2017" name="bioRxiv">
        <title>Comparative analysis of the genomes of Stylophora pistillata and Acropora digitifera provides evidence for extensive differences between species of corals.</title>
        <authorList>
            <person name="Voolstra C.R."/>
            <person name="Li Y."/>
            <person name="Liew Y.J."/>
            <person name="Baumgarten S."/>
            <person name="Zoccola D."/>
            <person name="Flot J.-F."/>
            <person name="Tambutte S."/>
            <person name="Allemand D."/>
            <person name="Aranda M."/>
        </authorList>
    </citation>
    <scope>NUCLEOTIDE SEQUENCE [LARGE SCALE GENOMIC DNA]</scope>
</reference>
<accession>A0A2B4RX94</accession>
<feature type="signal peptide" evidence="5">
    <location>
        <begin position="1"/>
        <end position="23"/>
    </location>
</feature>
<evidence type="ECO:0000256" key="5">
    <source>
        <dbReference type="SAM" id="SignalP"/>
    </source>
</evidence>
<dbReference type="CDD" id="cd00054">
    <property type="entry name" value="EGF_CA"/>
    <property type="match status" value="1"/>
</dbReference>
<dbReference type="PROSITE" id="PS50026">
    <property type="entry name" value="EGF_3"/>
    <property type="match status" value="1"/>
</dbReference>
<evidence type="ECO:0000313" key="9">
    <source>
        <dbReference type="Proteomes" id="UP000225706"/>
    </source>
</evidence>
<dbReference type="SUPFAM" id="SSF57196">
    <property type="entry name" value="EGF/Laminin"/>
    <property type="match status" value="1"/>
</dbReference>
<dbReference type="PANTHER" id="PTHR10340:SF57">
    <property type="entry name" value="METALLOPHOS DOMAIN-CONTAINING PROTEIN"/>
    <property type="match status" value="1"/>
</dbReference>
<comment type="caution">
    <text evidence="8">The sequence shown here is derived from an EMBL/GenBank/DDBJ whole genome shotgun (WGS) entry which is preliminary data.</text>
</comment>
<organism evidence="8 9">
    <name type="scientific">Stylophora pistillata</name>
    <name type="common">Smooth cauliflower coral</name>
    <dbReference type="NCBI Taxonomy" id="50429"/>
    <lineage>
        <taxon>Eukaryota</taxon>
        <taxon>Metazoa</taxon>
        <taxon>Cnidaria</taxon>
        <taxon>Anthozoa</taxon>
        <taxon>Hexacorallia</taxon>
        <taxon>Scleractinia</taxon>
        <taxon>Astrocoeniina</taxon>
        <taxon>Pocilloporidae</taxon>
        <taxon>Stylophora</taxon>
    </lineage>
</organism>
<evidence type="ECO:0000259" key="7">
    <source>
        <dbReference type="PROSITE" id="PS50948"/>
    </source>
</evidence>
<dbReference type="PROSITE" id="PS50948">
    <property type="entry name" value="PAN"/>
    <property type="match status" value="1"/>
</dbReference>
<keyword evidence="2 4" id="KW-1015">Disulfide bond</keyword>
<comment type="caution">
    <text evidence="4">Lacks conserved residue(s) required for the propagation of feature annotation.</text>
</comment>
<dbReference type="InterPro" id="IPR000742">
    <property type="entry name" value="EGF"/>
</dbReference>